<evidence type="ECO:0000256" key="1">
    <source>
        <dbReference type="ARBA" id="ARBA00023125"/>
    </source>
</evidence>
<comment type="caution">
    <text evidence="2">The sequence shown here is derived from an EMBL/GenBank/DDBJ whole genome shotgun (WGS) entry which is preliminary data.</text>
</comment>
<organism evidence="2 3">
    <name type="scientific">Actinidia rufa</name>
    <dbReference type="NCBI Taxonomy" id="165716"/>
    <lineage>
        <taxon>Eukaryota</taxon>
        <taxon>Viridiplantae</taxon>
        <taxon>Streptophyta</taxon>
        <taxon>Embryophyta</taxon>
        <taxon>Tracheophyta</taxon>
        <taxon>Spermatophyta</taxon>
        <taxon>Magnoliopsida</taxon>
        <taxon>eudicotyledons</taxon>
        <taxon>Gunneridae</taxon>
        <taxon>Pentapetalae</taxon>
        <taxon>asterids</taxon>
        <taxon>Ericales</taxon>
        <taxon>Actinidiaceae</taxon>
        <taxon>Actinidia</taxon>
    </lineage>
</organism>
<evidence type="ECO:0000313" key="2">
    <source>
        <dbReference type="EMBL" id="GFZ07771.1"/>
    </source>
</evidence>
<dbReference type="PANTHER" id="PTHR44191:SF84">
    <property type="entry name" value="F25A4.19 PROTEIN"/>
    <property type="match status" value="1"/>
</dbReference>
<dbReference type="GO" id="GO:0009739">
    <property type="term" value="P:response to gibberellin"/>
    <property type="evidence" value="ECO:0007669"/>
    <property type="project" value="TreeGrafter"/>
</dbReference>
<dbReference type="InterPro" id="IPR052245">
    <property type="entry name" value="Plant_Stress_Dev_TF"/>
</dbReference>
<dbReference type="GO" id="GO:0003677">
    <property type="term" value="F:DNA binding"/>
    <property type="evidence" value="ECO:0007669"/>
    <property type="project" value="UniProtKB-KW"/>
</dbReference>
<dbReference type="InterPro" id="IPR009057">
    <property type="entry name" value="Homeodomain-like_sf"/>
</dbReference>
<dbReference type="GO" id="GO:0006355">
    <property type="term" value="P:regulation of DNA-templated transcription"/>
    <property type="evidence" value="ECO:0007669"/>
    <property type="project" value="UniProtKB-ARBA"/>
</dbReference>
<protein>
    <submittedName>
        <fullName evidence="2">Homeodomain-like superfamily protein</fullName>
    </submittedName>
</protein>
<keyword evidence="1 2" id="KW-0238">DNA-binding</keyword>
<dbReference type="SUPFAM" id="SSF46689">
    <property type="entry name" value="Homeodomain-like"/>
    <property type="match status" value="1"/>
</dbReference>
<sequence>MSHSADCAVAEIMLFGVIVKVDPMRKSVSMNDLSQYEQPHESSIAAVGGGYASADDAIHRQSSGSRERKRDHKFSGKLLLKRDCKKEAKGTGEEFLRNFVKTRTPTQVASHAQKYFLRRNSINRRRRRSSLFDITTESVTAILMEEETVHQDTKTQPLLPPTQLLPPESTNISGSQLLPFQVSVHPVLIPVQIENPMEQLTLGHLDQGNPEPTKLLWPAHFLPIPNASAAMDVNLNQKSTVDPSQLSLKLSLSSDQNQLSRYSSFQVMSSFNNEDSIISVA</sequence>
<dbReference type="EMBL" id="BJWL01000019">
    <property type="protein sequence ID" value="GFZ07771.1"/>
    <property type="molecule type" value="Genomic_DNA"/>
</dbReference>
<keyword evidence="2" id="KW-0371">Homeobox</keyword>
<dbReference type="OrthoDB" id="118550at2759"/>
<reference evidence="2 3" key="1">
    <citation type="submission" date="2019-07" db="EMBL/GenBank/DDBJ databases">
        <title>De Novo Assembly of kiwifruit Actinidia rufa.</title>
        <authorList>
            <person name="Sugita-Konishi S."/>
            <person name="Sato K."/>
            <person name="Mori E."/>
            <person name="Abe Y."/>
            <person name="Kisaki G."/>
            <person name="Hamano K."/>
            <person name="Suezawa K."/>
            <person name="Otani M."/>
            <person name="Fukuda T."/>
            <person name="Manabe T."/>
            <person name="Gomi K."/>
            <person name="Tabuchi M."/>
            <person name="Akimitsu K."/>
            <person name="Kataoka I."/>
        </authorList>
    </citation>
    <scope>NUCLEOTIDE SEQUENCE [LARGE SCALE GENOMIC DNA]</scope>
    <source>
        <strain evidence="3">cv. Fuchu</strain>
    </source>
</reference>
<gene>
    <name evidence="2" type="ORF">Acr_19g0007080</name>
</gene>
<dbReference type="AlphaFoldDB" id="A0A7J0GAJ4"/>
<accession>A0A7J0GAJ4</accession>
<keyword evidence="3" id="KW-1185">Reference proteome</keyword>
<dbReference type="GO" id="GO:0009723">
    <property type="term" value="P:response to ethylene"/>
    <property type="evidence" value="ECO:0007669"/>
    <property type="project" value="TreeGrafter"/>
</dbReference>
<dbReference type="PANTHER" id="PTHR44191">
    <property type="entry name" value="TRANSCRIPTION FACTOR KUA1"/>
    <property type="match status" value="1"/>
</dbReference>
<proteinExistence type="predicted"/>
<evidence type="ECO:0000313" key="3">
    <source>
        <dbReference type="Proteomes" id="UP000585474"/>
    </source>
</evidence>
<dbReference type="Proteomes" id="UP000585474">
    <property type="component" value="Unassembled WGS sequence"/>
</dbReference>
<name>A0A7J0GAJ4_9ERIC</name>